<reference evidence="1 2" key="4">
    <citation type="journal article" date="2011" name="BMC Genomics">
        <title>RNA-Seq improves annotation of protein-coding genes in the cucumber genome.</title>
        <authorList>
            <person name="Li Z."/>
            <person name="Zhang Z."/>
            <person name="Yan P."/>
            <person name="Huang S."/>
            <person name="Fei Z."/>
            <person name="Lin K."/>
        </authorList>
    </citation>
    <scope>NUCLEOTIDE SEQUENCE [LARGE SCALE GENOMIC DNA]</scope>
    <source>
        <strain evidence="2">cv. 9930</strain>
    </source>
</reference>
<proteinExistence type="predicted"/>
<reference evidence="1 2" key="2">
    <citation type="journal article" date="2009" name="PLoS ONE">
        <title>An integrated genetic and cytogenetic map of the cucumber genome.</title>
        <authorList>
            <person name="Ren Y."/>
            <person name="Zhang Z."/>
            <person name="Liu J."/>
            <person name="Staub J.E."/>
            <person name="Han Y."/>
            <person name="Cheng Z."/>
            <person name="Li X."/>
            <person name="Lu J."/>
            <person name="Miao H."/>
            <person name="Kang H."/>
            <person name="Xie B."/>
            <person name="Gu X."/>
            <person name="Wang X."/>
            <person name="Du Y."/>
            <person name="Jin W."/>
            <person name="Huang S."/>
        </authorList>
    </citation>
    <scope>NUCLEOTIDE SEQUENCE [LARGE SCALE GENOMIC DNA]</scope>
    <source>
        <strain evidence="2">cv. 9930</strain>
    </source>
</reference>
<name>A0A0A0KZN9_CUCSA</name>
<keyword evidence="2" id="KW-1185">Reference proteome</keyword>
<evidence type="ECO:0000313" key="1">
    <source>
        <dbReference type="EMBL" id="KGN54284.1"/>
    </source>
</evidence>
<dbReference type="Proteomes" id="UP000029981">
    <property type="component" value="Chromosome 4"/>
</dbReference>
<gene>
    <name evidence="1" type="ORF">Csa_4G296860</name>
</gene>
<reference evidence="1 2" key="1">
    <citation type="journal article" date="2009" name="Nat. Genet.">
        <title>The genome of the cucumber, Cucumis sativus L.</title>
        <authorList>
            <person name="Huang S."/>
            <person name="Li R."/>
            <person name="Zhang Z."/>
            <person name="Li L."/>
            <person name="Gu X."/>
            <person name="Fan W."/>
            <person name="Lucas W.J."/>
            <person name="Wang X."/>
            <person name="Xie B."/>
            <person name="Ni P."/>
            <person name="Ren Y."/>
            <person name="Zhu H."/>
            <person name="Li J."/>
            <person name="Lin K."/>
            <person name="Jin W."/>
            <person name="Fei Z."/>
            <person name="Li G."/>
            <person name="Staub J."/>
            <person name="Kilian A."/>
            <person name="van der Vossen E.A."/>
            <person name="Wu Y."/>
            <person name="Guo J."/>
            <person name="He J."/>
            <person name="Jia Z."/>
            <person name="Ren Y."/>
            <person name="Tian G."/>
            <person name="Lu Y."/>
            <person name="Ruan J."/>
            <person name="Qian W."/>
            <person name="Wang M."/>
            <person name="Huang Q."/>
            <person name="Li B."/>
            <person name="Xuan Z."/>
            <person name="Cao J."/>
            <person name="Asan"/>
            <person name="Wu Z."/>
            <person name="Zhang J."/>
            <person name="Cai Q."/>
            <person name="Bai Y."/>
            <person name="Zhao B."/>
            <person name="Han Y."/>
            <person name="Li Y."/>
            <person name="Li X."/>
            <person name="Wang S."/>
            <person name="Shi Q."/>
            <person name="Liu S."/>
            <person name="Cho W.K."/>
            <person name="Kim J.Y."/>
            <person name="Xu Y."/>
            <person name="Heller-Uszynska K."/>
            <person name="Miao H."/>
            <person name="Cheng Z."/>
            <person name="Zhang S."/>
            <person name="Wu J."/>
            <person name="Yang Y."/>
            <person name="Kang H."/>
            <person name="Li M."/>
            <person name="Liang H."/>
            <person name="Ren X."/>
            <person name="Shi Z."/>
            <person name="Wen M."/>
            <person name="Jian M."/>
            <person name="Yang H."/>
            <person name="Zhang G."/>
            <person name="Yang Z."/>
            <person name="Chen R."/>
            <person name="Liu S."/>
            <person name="Li J."/>
            <person name="Ma L."/>
            <person name="Liu H."/>
            <person name="Zhou Y."/>
            <person name="Zhao J."/>
            <person name="Fang X."/>
            <person name="Li G."/>
            <person name="Fang L."/>
            <person name="Li Y."/>
            <person name="Liu D."/>
            <person name="Zheng H."/>
            <person name="Zhang Y."/>
            <person name="Qin N."/>
            <person name="Li Z."/>
            <person name="Yang G."/>
            <person name="Yang S."/>
            <person name="Bolund L."/>
            <person name="Kristiansen K."/>
            <person name="Zheng H."/>
            <person name="Li S."/>
            <person name="Zhang X."/>
            <person name="Yang H."/>
            <person name="Wang J."/>
            <person name="Sun R."/>
            <person name="Zhang B."/>
            <person name="Jiang S."/>
            <person name="Wang J."/>
            <person name="Du Y."/>
            <person name="Li S."/>
        </authorList>
    </citation>
    <scope>NUCLEOTIDE SEQUENCE [LARGE SCALE GENOMIC DNA]</scope>
    <source>
        <strain evidence="2">cv. 9930</strain>
    </source>
</reference>
<dbReference type="Gramene" id="KGN54284">
    <property type="protein sequence ID" value="KGN54284"/>
    <property type="gene ID" value="Csa_4G296860"/>
</dbReference>
<sequence>MNNPYGHYSYGYPYPHQGYPKYQGQGVPPNHNYGAGYTNYQHGHVHPYSCYDYSYLYQAYPYPPPSTTLIPPQYNYQQNYDTNIKGGILASMLSSVSGNGSIASFVSSLFFN</sequence>
<accession>A0A0A0KZN9</accession>
<dbReference type="AlphaFoldDB" id="A0A0A0KZN9"/>
<evidence type="ECO:0000313" key="2">
    <source>
        <dbReference type="Proteomes" id="UP000029981"/>
    </source>
</evidence>
<reference evidence="1 2" key="3">
    <citation type="journal article" date="2010" name="BMC Genomics">
        <title>Transcriptome sequencing and comparative analysis of cucumber flowers with different sex types.</title>
        <authorList>
            <person name="Guo S."/>
            <person name="Zheng Y."/>
            <person name="Joung J.G."/>
            <person name="Liu S."/>
            <person name="Zhang Z."/>
            <person name="Crasta O.R."/>
            <person name="Sobral B.W."/>
            <person name="Xu Y."/>
            <person name="Huang S."/>
            <person name="Fei Z."/>
        </authorList>
    </citation>
    <scope>NUCLEOTIDE SEQUENCE [LARGE SCALE GENOMIC DNA]</scope>
    <source>
        <strain evidence="2">cv. 9930</strain>
    </source>
</reference>
<dbReference type="EMBL" id="CM002925">
    <property type="protein sequence ID" value="KGN54284.1"/>
    <property type="molecule type" value="Genomic_DNA"/>
</dbReference>
<organism evidence="1 2">
    <name type="scientific">Cucumis sativus</name>
    <name type="common">Cucumber</name>
    <dbReference type="NCBI Taxonomy" id="3659"/>
    <lineage>
        <taxon>Eukaryota</taxon>
        <taxon>Viridiplantae</taxon>
        <taxon>Streptophyta</taxon>
        <taxon>Embryophyta</taxon>
        <taxon>Tracheophyta</taxon>
        <taxon>Spermatophyta</taxon>
        <taxon>Magnoliopsida</taxon>
        <taxon>eudicotyledons</taxon>
        <taxon>Gunneridae</taxon>
        <taxon>Pentapetalae</taxon>
        <taxon>rosids</taxon>
        <taxon>fabids</taxon>
        <taxon>Cucurbitales</taxon>
        <taxon>Cucurbitaceae</taxon>
        <taxon>Benincaseae</taxon>
        <taxon>Cucumis</taxon>
    </lineage>
</organism>
<protein>
    <submittedName>
        <fullName evidence="1">Uncharacterized protein</fullName>
    </submittedName>
</protein>